<keyword evidence="1" id="KW-0175">Coiled coil</keyword>
<protein>
    <submittedName>
        <fullName evidence="3">Uncharacterized protein</fullName>
    </submittedName>
</protein>
<evidence type="ECO:0000256" key="2">
    <source>
        <dbReference type="SAM" id="MobiDB-lite"/>
    </source>
</evidence>
<dbReference type="EMBL" id="BKCJ010002400">
    <property type="protein sequence ID" value="GEU48300.1"/>
    <property type="molecule type" value="Genomic_DNA"/>
</dbReference>
<feature type="region of interest" description="Disordered" evidence="2">
    <location>
        <begin position="209"/>
        <end position="247"/>
    </location>
</feature>
<evidence type="ECO:0000313" key="3">
    <source>
        <dbReference type="EMBL" id="GEU48300.1"/>
    </source>
</evidence>
<sequence length="364" mass="41320">MVKHLDGGVNFLMYPRFVQVFLDNQVKGMDRHNVIFVISTHTKNVFANMKREGTDFSEKVTLLFQSMMVQAPEDMGEGVPTTSNDPLPSGEDRMQLNELMILCTNLQKQVLDLDEAKTAQAKEITSLKKRVKKLEQKGNMFGVNDLDGDEVVMDVSASKKEEQSVKVVFWRLVLLIQLLLLTLIEIKAAKPKAVITTAKTVTAAGTRPKEKGIVMQEPSKTPSPKPIISSQKPSQAKDKRKGKMVEPKRPLKRKDHIMMDAKVAKNLEAQMQDELEEEERLARHKKEETNIDLILFNNTIKWIEAFVLMDTEKKTKGYDKAVEGSEKAKKGSSKRAGSNLEQEDAKRQRIEEENELQNLKDAWK</sequence>
<dbReference type="AlphaFoldDB" id="A0A6L2KHP1"/>
<organism evidence="3">
    <name type="scientific">Tanacetum cinerariifolium</name>
    <name type="common">Dalmatian daisy</name>
    <name type="synonym">Chrysanthemum cinerariifolium</name>
    <dbReference type="NCBI Taxonomy" id="118510"/>
    <lineage>
        <taxon>Eukaryota</taxon>
        <taxon>Viridiplantae</taxon>
        <taxon>Streptophyta</taxon>
        <taxon>Embryophyta</taxon>
        <taxon>Tracheophyta</taxon>
        <taxon>Spermatophyta</taxon>
        <taxon>Magnoliopsida</taxon>
        <taxon>eudicotyledons</taxon>
        <taxon>Gunneridae</taxon>
        <taxon>Pentapetalae</taxon>
        <taxon>asterids</taxon>
        <taxon>campanulids</taxon>
        <taxon>Asterales</taxon>
        <taxon>Asteraceae</taxon>
        <taxon>Asteroideae</taxon>
        <taxon>Anthemideae</taxon>
        <taxon>Anthemidinae</taxon>
        <taxon>Tanacetum</taxon>
    </lineage>
</organism>
<feature type="compositionally biased region" description="Low complexity" evidence="2">
    <location>
        <begin position="218"/>
        <end position="234"/>
    </location>
</feature>
<evidence type="ECO:0000256" key="1">
    <source>
        <dbReference type="SAM" id="Coils"/>
    </source>
</evidence>
<name>A0A6L2KHP1_TANCI</name>
<accession>A0A6L2KHP1</accession>
<feature type="region of interest" description="Disordered" evidence="2">
    <location>
        <begin position="317"/>
        <end position="364"/>
    </location>
</feature>
<feature type="coiled-coil region" evidence="1">
    <location>
        <begin position="261"/>
        <end position="288"/>
    </location>
</feature>
<feature type="compositionally biased region" description="Basic and acidic residues" evidence="2">
    <location>
        <begin position="317"/>
        <end position="329"/>
    </location>
</feature>
<proteinExistence type="predicted"/>
<comment type="caution">
    <text evidence="3">The sequence shown here is derived from an EMBL/GenBank/DDBJ whole genome shotgun (WGS) entry which is preliminary data.</text>
</comment>
<reference evidence="3" key="1">
    <citation type="journal article" date="2019" name="Sci. Rep.">
        <title>Draft genome of Tanacetum cinerariifolium, the natural source of mosquito coil.</title>
        <authorList>
            <person name="Yamashiro T."/>
            <person name="Shiraishi A."/>
            <person name="Satake H."/>
            <person name="Nakayama K."/>
        </authorList>
    </citation>
    <scope>NUCLEOTIDE SEQUENCE</scope>
</reference>
<gene>
    <name evidence="3" type="ORF">Tci_020278</name>
</gene>